<evidence type="ECO:0000256" key="2">
    <source>
        <dbReference type="ARBA" id="ARBA00010617"/>
    </source>
</evidence>
<dbReference type="Proteomes" id="UP001147760">
    <property type="component" value="Unassembled WGS sequence"/>
</dbReference>
<dbReference type="Pfam" id="PF00067">
    <property type="entry name" value="p450"/>
    <property type="match status" value="1"/>
</dbReference>
<comment type="similarity">
    <text evidence="2">Belongs to the cytochrome P450 family.</text>
</comment>
<dbReference type="InterPro" id="IPR050121">
    <property type="entry name" value="Cytochrome_P450_monoxygenase"/>
</dbReference>
<keyword evidence="3" id="KW-0479">Metal-binding</keyword>
<dbReference type="SUPFAM" id="SSF48264">
    <property type="entry name" value="Cytochrome P450"/>
    <property type="match status" value="1"/>
</dbReference>
<dbReference type="InterPro" id="IPR036396">
    <property type="entry name" value="Cyt_P450_sf"/>
</dbReference>
<evidence type="ECO:0000256" key="3">
    <source>
        <dbReference type="ARBA" id="ARBA00022723"/>
    </source>
</evidence>
<evidence type="ECO:0000256" key="4">
    <source>
        <dbReference type="ARBA" id="ARBA00023004"/>
    </source>
</evidence>
<dbReference type="GO" id="GO:0043386">
    <property type="term" value="P:mycotoxin biosynthetic process"/>
    <property type="evidence" value="ECO:0007669"/>
    <property type="project" value="UniProtKB-ARBA"/>
</dbReference>
<keyword evidence="6" id="KW-1185">Reference proteome</keyword>
<keyword evidence="4" id="KW-0408">Iron</keyword>
<accession>A0A9X0BRC6</accession>
<organism evidence="5 6">
    <name type="scientific">Penicillium desertorum</name>
    <dbReference type="NCBI Taxonomy" id="1303715"/>
    <lineage>
        <taxon>Eukaryota</taxon>
        <taxon>Fungi</taxon>
        <taxon>Dikarya</taxon>
        <taxon>Ascomycota</taxon>
        <taxon>Pezizomycotina</taxon>
        <taxon>Eurotiomycetes</taxon>
        <taxon>Eurotiomycetidae</taxon>
        <taxon>Eurotiales</taxon>
        <taxon>Aspergillaceae</taxon>
        <taxon>Penicillium</taxon>
    </lineage>
</organism>
<evidence type="ECO:0000313" key="6">
    <source>
        <dbReference type="Proteomes" id="UP001147760"/>
    </source>
</evidence>
<dbReference type="Gene3D" id="1.10.630.10">
    <property type="entry name" value="Cytochrome P450"/>
    <property type="match status" value="1"/>
</dbReference>
<dbReference type="GO" id="GO:0020037">
    <property type="term" value="F:heme binding"/>
    <property type="evidence" value="ECO:0007669"/>
    <property type="project" value="InterPro"/>
</dbReference>
<dbReference type="AlphaFoldDB" id="A0A9X0BRC6"/>
<comment type="caution">
    <text evidence="5">The sequence shown here is derived from an EMBL/GenBank/DDBJ whole genome shotgun (WGS) entry which is preliminary data.</text>
</comment>
<dbReference type="PANTHER" id="PTHR24305">
    <property type="entry name" value="CYTOCHROME P450"/>
    <property type="match status" value="1"/>
</dbReference>
<dbReference type="GO" id="GO:0016705">
    <property type="term" value="F:oxidoreductase activity, acting on paired donors, with incorporation or reduction of molecular oxygen"/>
    <property type="evidence" value="ECO:0007669"/>
    <property type="project" value="InterPro"/>
</dbReference>
<dbReference type="PANTHER" id="PTHR24305:SF232">
    <property type="entry name" value="P450, PUTATIVE (EUROFUNG)-RELATED"/>
    <property type="match status" value="1"/>
</dbReference>
<dbReference type="GO" id="GO:0004497">
    <property type="term" value="F:monooxygenase activity"/>
    <property type="evidence" value="ECO:0007669"/>
    <property type="project" value="InterPro"/>
</dbReference>
<dbReference type="GO" id="GO:0005506">
    <property type="term" value="F:iron ion binding"/>
    <property type="evidence" value="ECO:0007669"/>
    <property type="project" value="InterPro"/>
</dbReference>
<protein>
    <submittedName>
        <fullName evidence="5">Uncharacterized protein</fullName>
    </submittedName>
</protein>
<sequence length="267" mass="31306">MLYDVTQKVLHQLSSTALNTHVNRIPKSNLPILDTPKRLLAWIGPVHVDCLMNIMFVKYRLLYRRRNRLKANWSALAFVYYLLRHPNYLQRLRDEIDTPQDRDELSPMVQYNEAQRLPFLQACLKEIYRFHSAAVGGLPRVVPQGGMTIAGRYFPEEVVLSINAWVIHRNPQIFGDDCNNYNPNRWLQKKDQLHRLISDLCAHSWGAGYNQYPGGNVAQFELLKLMATLIRDYDIEQVDARKEWVFKSQFTAIPSGWPRKIQRRSRD</sequence>
<proteinExistence type="inferred from homology"/>
<evidence type="ECO:0000313" key="5">
    <source>
        <dbReference type="EMBL" id="KAJ5479557.1"/>
    </source>
</evidence>
<dbReference type="OrthoDB" id="3934656at2759"/>
<gene>
    <name evidence="5" type="ORF">N7530_005066</name>
</gene>
<evidence type="ECO:0000256" key="1">
    <source>
        <dbReference type="ARBA" id="ARBA00001971"/>
    </source>
</evidence>
<dbReference type="InterPro" id="IPR001128">
    <property type="entry name" value="Cyt_P450"/>
</dbReference>
<comment type="cofactor">
    <cofactor evidence="1">
        <name>heme</name>
        <dbReference type="ChEBI" id="CHEBI:30413"/>
    </cofactor>
</comment>
<name>A0A9X0BRC6_9EURO</name>
<dbReference type="EMBL" id="JAPWDO010000003">
    <property type="protein sequence ID" value="KAJ5479557.1"/>
    <property type="molecule type" value="Genomic_DNA"/>
</dbReference>
<reference evidence="5" key="1">
    <citation type="submission" date="2022-12" db="EMBL/GenBank/DDBJ databases">
        <authorList>
            <person name="Petersen C."/>
        </authorList>
    </citation>
    <scope>NUCLEOTIDE SEQUENCE</scope>
    <source>
        <strain evidence="5">IBT 17660</strain>
    </source>
</reference>
<reference evidence="5" key="2">
    <citation type="journal article" date="2023" name="IMA Fungus">
        <title>Comparative genomic study of the Penicillium genus elucidates a diverse pangenome and 15 lateral gene transfer events.</title>
        <authorList>
            <person name="Petersen C."/>
            <person name="Sorensen T."/>
            <person name="Nielsen M.R."/>
            <person name="Sondergaard T.E."/>
            <person name="Sorensen J.L."/>
            <person name="Fitzpatrick D.A."/>
            <person name="Frisvad J.C."/>
            <person name="Nielsen K.L."/>
        </authorList>
    </citation>
    <scope>NUCLEOTIDE SEQUENCE</scope>
    <source>
        <strain evidence="5">IBT 17660</strain>
    </source>
</reference>